<dbReference type="InterPro" id="IPR036390">
    <property type="entry name" value="WH_DNA-bd_sf"/>
</dbReference>
<dbReference type="Gene3D" id="3.40.190.10">
    <property type="entry name" value="Periplasmic binding protein-like II"/>
    <property type="match status" value="2"/>
</dbReference>
<keyword evidence="7" id="KW-1185">Reference proteome</keyword>
<feature type="domain" description="HTH lysR-type" evidence="5">
    <location>
        <begin position="27"/>
        <end position="84"/>
    </location>
</feature>
<evidence type="ECO:0000256" key="3">
    <source>
        <dbReference type="ARBA" id="ARBA00023125"/>
    </source>
</evidence>
<dbReference type="InterPro" id="IPR005119">
    <property type="entry name" value="LysR_subst-bd"/>
</dbReference>
<protein>
    <submittedName>
        <fullName evidence="6">LysR family transcriptional regulator</fullName>
    </submittedName>
</protein>
<name>A0ABV6CY78_9SPHN</name>
<evidence type="ECO:0000256" key="2">
    <source>
        <dbReference type="ARBA" id="ARBA00023015"/>
    </source>
</evidence>
<dbReference type="SUPFAM" id="SSF53850">
    <property type="entry name" value="Periplasmic binding protein-like II"/>
    <property type="match status" value="1"/>
</dbReference>
<comment type="similarity">
    <text evidence="1">Belongs to the LysR transcriptional regulatory family.</text>
</comment>
<dbReference type="SUPFAM" id="SSF46785">
    <property type="entry name" value="Winged helix' DNA-binding domain"/>
    <property type="match status" value="1"/>
</dbReference>
<dbReference type="EMBL" id="JBHLWK010000017">
    <property type="protein sequence ID" value="MFC0205346.1"/>
    <property type="molecule type" value="Genomic_DNA"/>
</dbReference>
<dbReference type="PANTHER" id="PTHR30537">
    <property type="entry name" value="HTH-TYPE TRANSCRIPTIONAL REGULATOR"/>
    <property type="match status" value="1"/>
</dbReference>
<dbReference type="Pfam" id="PF00126">
    <property type="entry name" value="HTH_1"/>
    <property type="match status" value="1"/>
</dbReference>
<dbReference type="PANTHER" id="PTHR30537:SF79">
    <property type="entry name" value="TRANSCRIPTIONAL REGULATOR-RELATED"/>
    <property type="match status" value="1"/>
</dbReference>
<dbReference type="Proteomes" id="UP001589798">
    <property type="component" value="Unassembled WGS sequence"/>
</dbReference>
<gene>
    <name evidence="6" type="ORF">ACFFJC_13835</name>
</gene>
<dbReference type="PROSITE" id="PS50931">
    <property type="entry name" value="HTH_LYSR"/>
    <property type="match status" value="1"/>
</dbReference>
<dbReference type="Gene3D" id="1.10.10.10">
    <property type="entry name" value="Winged helix-like DNA-binding domain superfamily/Winged helix DNA-binding domain"/>
    <property type="match status" value="1"/>
</dbReference>
<dbReference type="InterPro" id="IPR058163">
    <property type="entry name" value="LysR-type_TF_proteobact-type"/>
</dbReference>
<proteinExistence type="inferred from homology"/>
<organism evidence="6 7">
    <name type="scientific">Novosphingobium soli</name>
    <dbReference type="NCBI Taxonomy" id="574956"/>
    <lineage>
        <taxon>Bacteria</taxon>
        <taxon>Pseudomonadati</taxon>
        <taxon>Pseudomonadota</taxon>
        <taxon>Alphaproteobacteria</taxon>
        <taxon>Sphingomonadales</taxon>
        <taxon>Sphingomonadaceae</taxon>
        <taxon>Novosphingobium</taxon>
    </lineage>
</organism>
<dbReference type="RefSeq" id="WP_379556255.1">
    <property type="nucleotide sequence ID" value="NZ_JBHUKO010000002.1"/>
</dbReference>
<accession>A0ABV6CY78</accession>
<dbReference type="Pfam" id="PF03466">
    <property type="entry name" value="LysR_substrate"/>
    <property type="match status" value="1"/>
</dbReference>
<sequence>MPIVFPASCREDDALGRHVGLMARQTPPLEAIEAFLAVAEQGGVRAAADVLALSPSATSRRIASLEAFLGTPLFDRTDQGLKLTSGGRRYYEQVEPAVRAIGRASVRVDTATTRITIATSHSVATNWLMPRAASILRDTGLYLDILPTRDPNVLRSGEAQFALWGAMEADDFFGEPIVNVQARPVTAPRLFDGRPAPQRQDLIGLPLLAPREPKGIWQRWLAQAGLSAEPGQVLEHATLALTYEAAAAGMGAALAIPMLCERQLEDGRLVACGPALSVGERYVLYRMRRRLNATPAETRWIHWLRREAALSVKKFEDIT</sequence>
<evidence type="ECO:0000256" key="1">
    <source>
        <dbReference type="ARBA" id="ARBA00009437"/>
    </source>
</evidence>
<comment type="caution">
    <text evidence="6">The sequence shown here is derived from an EMBL/GenBank/DDBJ whole genome shotgun (WGS) entry which is preliminary data.</text>
</comment>
<evidence type="ECO:0000313" key="6">
    <source>
        <dbReference type="EMBL" id="MFC0205346.1"/>
    </source>
</evidence>
<keyword evidence="4" id="KW-0804">Transcription</keyword>
<evidence type="ECO:0000256" key="4">
    <source>
        <dbReference type="ARBA" id="ARBA00023163"/>
    </source>
</evidence>
<evidence type="ECO:0000313" key="7">
    <source>
        <dbReference type="Proteomes" id="UP001589798"/>
    </source>
</evidence>
<evidence type="ECO:0000259" key="5">
    <source>
        <dbReference type="PROSITE" id="PS50931"/>
    </source>
</evidence>
<keyword evidence="2" id="KW-0805">Transcription regulation</keyword>
<dbReference type="InterPro" id="IPR000847">
    <property type="entry name" value="LysR_HTH_N"/>
</dbReference>
<dbReference type="InterPro" id="IPR036388">
    <property type="entry name" value="WH-like_DNA-bd_sf"/>
</dbReference>
<keyword evidence="3" id="KW-0238">DNA-binding</keyword>
<reference evidence="6 7" key="1">
    <citation type="submission" date="2024-09" db="EMBL/GenBank/DDBJ databases">
        <authorList>
            <person name="Sun Q."/>
            <person name="Mori K."/>
        </authorList>
    </citation>
    <scope>NUCLEOTIDE SEQUENCE [LARGE SCALE GENOMIC DNA]</scope>
    <source>
        <strain evidence="6 7">CCM 7706</strain>
    </source>
</reference>